<dbReference type="GO" id="GO:0005829">
    <property type="term" value="C:cytosol"/>
    <property type="evidence" value="ECO:0007669"/>
    <property type="project" value="TreeGrafter"/>
</dbReference>
<dbReference type="NCBIfam" id="NF008761">
    <property type="entry name" value="PRK11797.1"/>
    <property type="match status" value="1"/>
</dbReference>
<feature type="binding site" evidence="6">
    <location>
        <position position="28"/>
    </location>
    <ligand>
        <name>substrate</name>
    </ligand>
</feature>
<keyword evidence="8" id="KW-1185">Reference proteome</keyword>
<evidence type="ECO:0000256" key="6">
    <source>
        <dbReference type="HAMAP-Rule" id="MF_01661"/>
    </source>
</evidence>
<dbReference type="PANTHER" id="PTHR37831">
    <property type="entry name" value="D-RIBOSE PYRANASE"/>
    <property type="match status" value="1"/>
</dbReference>
<dbReference type="STRING" id="1121476.SAMN02745751_01199"/>
<feature type="binding site" evidence="6">
    <location>
        <position position="98"/>
    </location>
    <ligand>
        <name>substrate</name>
    </ligand>
</feature>
<evidence type="ECO:0000256" key="2">
    <source>
        <dbReference type="ARBA" id="ARBA00012862"/>
    </source>
</evidence>
<dbReference type="PANTHER" id="PTHR37831:SF1">
    <property type="entry name" value="D-RIBOSE PYRANASE"/>
    <property type="match status" value="1"/>
</dbReference>
<name>A0A1M6EHF7_9FIRM</name>
<evidence type="ECO:0000256" key="5">
    <source>
        <dbReference type="ARBA" id="ARBA00023277"/>
    </source>
</evidence>
<gene>
    <name evidence="6" type="primary">rbsD</name>
    <name evidence="7" type="ORF">SAMN02745751_01199</name>
</gene>
<sequence>MKKGKFLNSEITKVICDMGHTDEITIGDAGLPTPEGVKKIDLALREGLPSFLEVLELVREEMEIEKVVLAAEIIKNNHDIYEAVMKMFENAEIELIEHEDFKRRTESSKAFIRTGECTPYANIILKSGVIF</sequence>
<dbReference type="GO" id="GO:0062193">
    <property type="term" value="F:D-ribose pyranase activity"/>
    <property type="evidence" value="ECO:0007669"/>
    <property type="project" value="UniProtKB-EC"/>
</dbReference>
<dbReference type="HAMAP" id="MF_01661">
    <property type="entry name" value="D_rib_pyranase"/>
    <property type="match status" value="1"/>
</dbReference>
<evidence type="ECO:0000256" key="4">
    <source>
        <dbReference type="ARBA" id="ARBA00023235"/>
    </source>
</evidence>
<comment type="catalytic activity">
    <reaction evidence="1 6">
        <text>beta-D-ribopyranose = beta-D-ribofuranose</text>
        <dbReference type="Rhea" id="RHEA:25432"/>
        <dbReference type="ChEBI" id="CHEBI:27476"/>
        <dbReference type="ChEBI" id="CHEBI:47002"/>
        <dbReference type="EC" id="5.4.99.62"/>
    </reaction>
</comment>
<comment type="pathway">
    <text evidence="6">Carbohydrate metabolism; D-ribose degradation; D-ribose 5-phosphate from beta-D-ribopyranose: step 1/2.</text>
</comment>
<evidence type="ECO:0000256" key="1">
    <source>
        <dbReference type="ARBA" id="ARBA00000223"/>
    </source>
</evidence>
<comment type="similarity">
    <text evidence="6">Belongs to the RbsD / FucU family. RbsD subfamily.</text>
</comment>
<comment type="subcellular location">
    <subcellularLocation>
        <location evidence="6">Cytoplasm</location>
    </subcellularLocation>
</comment>
<evidence type="ECO:0000256" key="3">
    <source>
        <dbReference type="ARBA" id="ARBA00022490"/>
    </source>
</evidence>
<dbReference type="Pfam" id="PF05025">
    <property type="entry name" value="RbsD_FucU"/>
    <property type="match status" value="1"/>
</dbReference>
<dbReference type="InterPro" id="IPR023064">
    <property type="entry name" value="D-ribose_pyranase"/>
</dbReference>
<accession>A0A1M6EHF7</accession>
<dbReference type="GO" id="GO:0016872">
    <property type="term" value="F:intramolecular lyase activity"/>
    <property type="evidence" value="ECO:0007669"/>
    <property type="project" value="UniProtKB-UniRule"/>
</dbReference>
<keyword evidence="3 6" id="KW-0963">Cytoplasm</keyword>
<comment type="subunit">
    <text evidence="6">Homodecamer.</text>
</comment>
<protein>
    <recommendedName>
        <fullName evidence="2 6">D-ribose pyranase</fullName>
        <ecNumber evidence="2 6">5.4.99.62</ecNumber>
    </recommendedName>
</protein>
<comment type="function">
    <text evidence="6">Catalyzes the interconversion of beta-pyran and beta-furan forms of D-ribose.</text>
</comment>
<dbReference type="OrthoDB" id="9805009at2"/>
<dbReference type="Gene3D" id="3.40.1650.10">
    <property type="entry name" value="RbsD-like domain"/>
    <property type="match status" value="1"/>
</dbReference>
<dbReference type="GO" id="GO:0048029">
    <property type="term" value="F:monosaccharide binding"/>
    <property type="evidence" value="ECO:0007669"/>
    <property type="project" value="InterPro"/>
</dbReference>
<dbReference type="UniPathway" id="UPA00916">
    <property type="reaction ID" value="UER00888"/>
</dbReference>
<feature type="active site" description="Proton donor" evidence="6">
    <location>
        <position position="20"/>
    </location>
</feature>
<keyword evidence="5 6" id="KW-0119">Carbohydrate metabolism</keyword>
<dbReference type="InterPro" id="IPR007721">
    <property type="entry name" value="RbsD_FucU"/>
</dbReference>
<dbReference type="Proteomes" id="UP000184052">
    <property type="component" value="Unassembled WGS sequence"/>
</dbReference>
<dbReference type="AlphaFoldDB" id="A0A1M6EHF7"/>
<dbReference type="SUPFAM" id="SSF102546">
    <property type="entry name" value="RbsD-like"/>
    <property type="match status" value="1"/>
</dbReference>
<reference evidence="7 8" key="1">
    <citation type="submission" date="2016-11" db="EMBL/GenBank/DDBJ databases">
        <authorList>
            <person name="Jaros S."/>
            <person name="Januszkiewicz K."/>
            <person name="Wedrychowicz H."/>
        </authorList>
    </citation>
    <scope>NUCLEOTIDE SEQUENCE [LARGE SCALE GENOMIC DNA]</scope>
    <source>
        <strain evidence="7 8">DSM 17477</strain>
    </source>
</reference>
<organism evidence="7 8">
    <name type="scientific">Dethiosulfatibacter aminovorans DSM 17477</name>
    <dbReference type="NCBI Taxonomy" id="1121476"/>
    <lineage>
        <taxon>Bacteria</taxon>
        <taxon>Bacillati</taxon>
        <taxon>Bacillota</taxon>
        <taxon>Tissierellia</taxon>
        <taxon>Dethiosulfatibacter</taxon>
    </lineage>
</organism>
<feature type="binding site" evidence="6">
    <location>
        <begin position="120"/>
        <end position="122"/>
    </location>
    <ligand>
        <name>substrate</name>
    </ligand>
</feature>
<dbReference type="InterPro" id="IPR023750">
    <property type="entry name" value="RbsD-like_sf"/>
</dbReference>
<evidence type="ECO:0000313" key="7">
    <source>
        <dbReference type="EMBL" id="SHI84932.1"/>
    </source>
</evidence>
<proteinExistence type="inferred from homology"/>
<keyword evidence="4 6" id="KW-0413">Isomerase</keyword>
<dbReference type="RefSeq" id="WP_073048582.1">
    <property type="nucleotide sequence ID" value="NZ_FQZL01000007.1"/>
</dbReference>
<dbReference type="EC" id="5.4.99.62" evidence="2 6"/>
<dbReference type="EMBL" id="FQZL01000007">
    <property type="protein sequence ID" value="SHI84932.1"/>
    <property type="molecule type" value="Genomic_DNA"/>
</dbReference>
<dbReference type="GO" id="GO:0019303">
    <property type="term" value="P:D-ribose catabolic process"/>
    <property type="evidence" value="ECO:0007669"/>
    <property type="project" value="UniProtKB-UniRule"/>
</dbReference>
<evidence type="ECO:0000313" key="8">
    <source>
        <dbReference type="Proteomes" id="UP000184052"/>
    </source>
</evidence>